<comment type="cofactor">
    <cofactor evidence="7">
        <name>Zn(2+)</name>
        <dbReference type="ChEBI" id="CHEBI:29105"/>
    </cofactor>
    <text evidence="7">Binds 1 zinc ion.</text>
</comment>
<dbReference type="Proteomes" id="UP001055429">
    <property type="component" value="Chromosome"/>
</dbReference>
<organism evidence="10 11">
    <name type="scientific">Brevundimonas albigilva</name>
    <dbReference type="NCBI Taxonomy" id="1312364"/>
    <lineage>
        <taxon>Bacteria</taxon>
        <taxon>Pseudomonadati</taxon>
        <taxon>Pseudomonadota</taxon>
        <taxon>Alphaproteobacteria</taxon>
        <taxon>Caulobacterales</taxon>
        <taxon>Caulobacteraceae</taxon>
        <taxon>Brevundimonas</taxon>
    </lineage>
</organism>
<evidence type="ECO:0000256" key="1">
    <source>
        <dbReference type="ARBA" id="ARBA00006040"/>
    </source>
</evidence>
<dbReference type="EMBL" id="CP097649">
    <property type="protein sequence ID" value="URI14692.1"/>
    <property type="molecule type" value="Genomic_DNA"/>
</dbReference>
<keyword evidence="3 7" id="KW-0479">Metal-binding</keyword>
<evidence type="ECO:0000256" key="5">
    <source>
        <dbReference type="ARBA" id="ARBA00022833"/>
    </source>
</evidence>
<feature type="chain" id="PRO_5045621832" evidence="8">
    <location>
        <begin position="23"/>
        <end position="722"/>
    </location>
</feature>
<evidence type="ECO:0000256" key="8">
    <source>
        <dbReference type="SAM" id="SignalP"/>
    </source>
</evidence>
<evidence type="ECO:0000256" key="4">
    <source>
        <dbReference type="ARBA" id="ARBA00022801"/>
    </source>
</evidence>
<dbReference type="RefSeq" id="WP_250201632.1">
    <property type="nucleotide sequence ID" value="NZ_CP097649.1"/>
</dbReference>
<evidence type="ECO:0000256" key="6">
    <source>
        <dbReference type="ARBA" id="ARBA00023049"/>
    </source>
</evidence>
<accession>A0ABY4SM90</accession>
<dbReference type="InterPro" id="IPR001567">
    <property type="entry name" value="Pept_M3A_M3B_dom"/>
</dbReference>
<keyword evidence="11" id="KW-1185">Reference proteome</keyword>
<evidence type="ECO:0000259" key="9">
    <source>
        <dbReference type="Pfam" id="PF01432"/>
    </source>
</evidence>
<feature type="domain" description="Peptidase M3A/M3B catalytic" evidence="9">
    <location>
        <begin position="281"/>
        <end position="716"/>
    </location>
</feature>
<dbReference type="SUPFAM" id="SSF55486">
    <property type="entry name" value="Metalloproteases ('zincins'), catalytic domain"/>
    <property type="match status" value="1"/>
</dbReference>
<sequence>MHRRHLLLGGAGLMMVAGCASAGMGGVSGPSASGLAEEAAAARAVLPRQSPRAELLQEWTGPYGGVPPWDKVTPAKLREAILEGIELQRAEIAAIADNPDAPTFANTSVAMMMAGEPLDRALTLFGVMTSNIGGEEWDALETEVSPVLSAAGDEITFNDKLFQRIRAVADGAGTAGLNAQQTRVATRARDAYVRNGAALDAAGKAELGRINTALTNAFTRFGQKVVADENSWTLIPNEAGVAGLPASNKTAAAAAARSRNLQGWAILNTRSSVDPFLTFGDDRGLRETVWRKFVNRGDNGDANDTNATIAEIVKLRDQRAKLLGFRNHAEWRMQDTMAKTPAAANDLMMRVWAPAKARVAEEVADMKAIAGHDIEPWDYLYYAEKVRKQKYDLDQNQLKPYFELHNVRAGSFYMAERLYGFTFERLAPGTVPVFHEDVVVYAVKDHGEPVGLFYADDYARPGKRSGAWMNTYRAHSTYDGEENVLGSNNNNFVKAPDGDPVLISLDDAETLFHEFGHALHYFSSQVVYPALGNTPRDFVEYPSQVHEHWVLSRPVLDGYLKHVETGQPMPQELVAKIEASNTFNQGYATVSYLSSAIVDMDLHTQATPPTDIDAFEKASLARIGMPREIVMRHRLPQFNHLFTSDAYSAGYYSYLWSEVMDADTWAYFEDSGDVFNPDIAGRFKSIMLAPGNTTDRGEAYRQFRGRDPDVAALLRVRGFPTS</sequence>
<reference evidence="10" key="1">
    <citation type="submission" date="2022-05" db="EMBL/GenBank/DDBJ databases">
        <title>Brevundimonas albigilva TT17 genome sequence.</title>
        <authorList>
            <person name="Lee K."/>
            <person name="Son H."/>
        </authorList>
    </citation>
    <scope>NUCLEOTIDE SEQUENCE</scope>
    <source>
        <strain evidence="10">TT17</strain>
    </source>
</reference>
<keyword evidence="4 7" id="KW-0378">Hydrolase</keyword>
<dbReference type="InterPro" id="IPR024077">
    <property type="entry name" value="Neurolysin/TOP_dom2"/>
</dbReference>
<comment type="similarity">
    <text evidence="1 7">Belongs to the peptidase M3 family.</text>
</comment>
<dbReference type="Gene3D" id="3.40.390.10">
    <property type="entry name" value="Collagenase (Catalytic Domain)"/>
    <property type="match status" value="1"/>
</dbReference>
<dbReference type="PROSITE" id="PS51257">
    <property type="entry name" value="PROKAR_LIPOPROTEIN"/>
    <property type="match status" value="1"/>
</dbReference>
<evidence type="ECO:0000256" key="2">
    <source>
        <dbReference type="ARBA" id="ARBA00022670"/>
    </source>
</evidence>
<evidence type="ECO:0000256" key="7">
    <source>
        <dbReference type="RuleBase" id="RU003435"/>
    </source>
</evidence>
<dbReference type="InterPro" id="IPR024079">
    <property type="entry name" value="MetalloPept_cat_dom_sf"/>
</dbReference>
<evidence type="ECO:0000313" key="11">
    <source>
        <dbReference type="Proteomes" id="UP001055429"/>
    </source>
</evidence>
<evidence type="ECO:0000313" key="10">
    <source>
        <dbReference type="EMBL" id="URI14692.1"/>
    </source>
</evidence>
<dbReference type="InterPro" id="IPR034005">
    <property type="entry name" value="M3A_DCP"/>
</dbReference>
<gene>
    <name evidence="10" type="ORF">M8231_12850</name>
</gene>
<keyword evidence="6 7" id="KW-0482">Metalloprotease</keyword>
<dbReference type="InterPro" id="IPR045090">
    <property type="entry name" value="Pept_M3A_M3B"/>
</dbReference>
<name>A0ABY4SM90_9CAUL</name>
<keyword evidence="5 7" id="KW-0862">Zinc</keyword>
<dbReference type="Gene3D" id="1.10.1370.10">
    <property type="entry name" value="Neurolysin, domain 3"/>
    <property type="match status" value="1"/>
</dbReference>
<dbReference type="Pfam" id="PF01432">
    <property type="entry name" value="Peptidase_M3"/>
    <property type="match status" value="1"/>
</dbReference>
<protein>
    <submittedName>
        <fullName evidence="10">M3 family metallopeptidase</fullName>
    </submittedName>
</protein>
<proteinExistence type="inferred from homology"/>
<dbReference type="CDD" id="cd06456">
    <property type="entry name" value="M3A_DCP"/>
    <property type="match status" value="1"/>
</dbReference>
<feature type="signal peptide" evidence="8">
    <location>
        <begin position="1"/>
        <end position="22"/>
    </location>
</feature>
<keyword evidence="2 7" id="KW-0645">Protease</keyword>
<evidence type="ECO:0000256" key="3">
    <source>
        <dbReference type="ARBA" id="ARBA00022723"/>
    </source>
</evidence>
<dbReference type="PANTHER" id="PTHR43660:SF1">
    <property type="entry name" value="DIPEPTIDYL CARBOXYPEPTIDASE"/>
    <property type="match status" value="1"/>
</dbReference>
<dbReference type="PANTHER" id="PTHR43660">
    <property type="entry name" value="DIPEPTIDYL CARBOXYPEPTIDASE"/>
    <property type="match status" value="1"/>
</dbReference>
<keyword evidence="8" id="KW-0732">Signal</keyword>